<dbReference type="NCBIfam" id="NF004680">
    <property type="entry name" value="PRK06019.1-6"/>
    <property type="match status" value="1"/>
</dbReference>
<dbReference type="GO" id="GO:0004638">
    <property type="term" value="F:phosphoribosylaminoimidazole carboxylase activity"/>
    <property type="evidence" value="ECO:0007669"/>
    <property type="project" value="InterPro"/>
</dbReference>
<keyword evidence="4 5" id="KW-0436">Ligase</keyword>
<keyword evidence="8" id="KW-1185">Reference proteome</keyword>
<evidence type="ECO:0000256" key="2">
    <source>
        <dbReference type="ARBA" id="ARBA00022755"/>
    </source>
</evidence>
<feature type="binding site" evidence="4">
    <location>
        <begin position="176"/>
        <end position="179"/>
    </location>
    <ligand>
        <name>ATP</name>
        <dbReference type="ChEBI" id="CHEBI:30616"/>
    </ligand>
</feature>
<dbReference type="GO" id="GO:0034028">
    <property type="term" value="F:5-(carboxyamino)imidazole ribonucleotide synthase activity"/>
    <property type="evidence" value="ECO:0007669"/>
    <property type="project" value="UniProtKB-UniRule"/>
</dbReference>
<accession>A0A1Q5PKX9</accession>
<dbReference type="PROSITE" id="PS50975">
    <property type="entry name" value="ATP_GRASP"/>
    <property type="match status" value="1"/>
</dbReference>
<dbReference type="STRING" id="1921764.BSR28_07575"/>
<dbReference type="SUPFAM" id="SSF52440">
    <property type="entry name" value="PreATP-grasp domain"/>
    <property type="match status" value="1"/>
</dbReference>
<feature type="domain" description="ATP-grasp" evidence="6">
    <location>
        <begin position="107"/>
        <end position="304"/>
    </location>
</feature>
<keyword evidence="3 4" id="KW-0067">ATP-binding</keyword>
<dbReference type="EC" id="6.3.4.18" evidence="4 5"/>
<organism evidence="7 8">
    <name type="scientific">Boudabousia liubingyangii</name>
    <dbReference type="NCBI Taxonomy" id="1921764"/>
    <lineage>
        <taxon>Bacteria</taxon>
        <taxon>Bacillati</taxon>
        <taxon>Actinomycetota</taxon>
        <taxon>Actinomycetes</taxon>
        <taxon>Actinomycetales</taxon>
        <taxon>Actinomycetaceae</taxon>
        <taxon>Boudabousia</taxon>
    </lineage>
</organism>
<comment type="subunit">
    <text evidence="4 5">Homodimer.</text>
</comment>
<dbReference type="InterPro" id="IPR005875">
    <property type="entry name" value="PurK"/>
</dbReference>
<comment type="caution">
    <text evidence="4">Lacks conserved residue(s) required for the propagation of feature annotation.</text>
</comment>
<dbReference type="PANTHER" id="PTHR11609:SF5">
    <property type="entry name" value="PHOSPHORIBOSYLAMINOIMIDAZOLE CARBOXYLASE"/>
    <property type="match status" value="1"/>
</dbReference>
<dbReference type="SUPFAM" id="SSF51246">
    <property type="entry name" value="Rudiment single hybrid motif"/>
    <property type="match status" value="1"/>
</dbReference>
<dbReference type="NCBIfam" id="NF004679">
    <property type="entry name" value="PRK06019.1-5"/>
    <property type="match status" value="1"/>
</dbReference>
<dbReference type="InterPro" id="IPR003135">
    <property type="entry name" value="ATP-grasp_carboxylate-amine"/>
</dbReference>
<comment type="similarity">
    <text evidence="4 5">Belongs to the PurK/PurT family.</text>
</comment>
<dbReference type="Gene3D" id="3.40.50.20">
    <property type="match status" value="1"/>
</dbReference>
<comment type="pathway">
    <text evidence="4 5">Purine metabolism; IMP biosynthesis via de novo pathway; 5-amino-1-(5-phospho-D-ribosyl)imidazole-4-carboxylate from 5-amino-1-(5-phospho-D-ribosyl)imidazole (N5-CAIR route): step 1/2.</text>
</comment>
<name>A0A1Q5PKX9_9ACTO</name>
<dbReference type="InterPro" id="IPR011054">
    <property type="entry name" value="Rudment_hybrid_motif"/>
</dbReference>
<dbReference type="GO" id="GO:0006189">
    <property type="term" value="P:'de novo' IMP biosynthetic process"/>
    <property type="evidence" value="ECO:0007669"/>
    <property type="project" value="UniProtKB-UniRule"/>
</dbReference>
<dbReference type="Pfam" id="PF02222">
    <property type="entry name" value="ATP-grasp"/>
    <property type="match status" value="1"/>
</dbReference>
<dbReference type="NCBIfam" id="TIGR01161">
    <property type="entry name" value="purK"/>
    <property type="match status" value="1"/>
</dbReference>
<dbReference type="EMBL" id="MQSV01000004">
    <property type="protein sequence ID" value="OKL47298.1"/>
    <property type="molecule type" value="Genomic_DNA"/>
</dbReference>
<evidence type="ECO:0000313" key="7">
    <source>
        <dbReference type="EMBL" id="OKL47298.1"/>
    </source>
</evidence>
<evidence type="ECO:0000256" key="4">
    <source>
        <dbReference type="HAMAP-Rule" id="MF_01928"/>
    </source>
</evidence>
<dbReference type="Gene3D" id="3.30.1490.20">
    <property type="entry name" value="ATP-grasp fold, A domain"/>
    <property type="match status" value="1"/>
</dbReference>
<feature type="binding site" evidence="4">
    <location>
        <begin position="274"/>
        <end position="275"/>
    </location>
    <ligand>
        <name>ATP</name>
        <dbReference type="ChEBI" id="CHEBI:30616"/>
    </ligand>
</feature>
<feature type="binding site" evidence="4">
    <location>
        <position position="103"/>
    </location>
    <ligand>
        <name>ATP</name>
        <dbReference type="ChEBI" id="CHEBI:30616"/>
    </ligand>
</feature>
<dbReference type="InterPro" id="IPR040686">
    <property type="entry name" value="PurK_C"/>
</dbReference>
<dbReference type="Pfam" id="PF22660">
    <property type="entry name" value="RS_preATP-grasp-like"/>
    <property type="match status" value="1"/>
</dbReference>
<feature type="binding site" evidence="4">
    <location>
        <position position="184"/>
    </location>
    <ligand>
        <name>ATP</name>
        <dbReference type="ChEBI" id="CHEBI:30616"/>
    </ligand>
</feature>
<dbReference type="RefSeq" id="WP_073709530.1">
    <property type="nucleotide sequence ID" value="NZ_MQSU01000004.1"/>
</dbReference>
<keyword evidence="2 4" id="KW-0658">Purine biosynthesis</keyword>
<evidence type="ECO:0000259" key="6">
    <source>
        <dbReference type="PROSITE" id="PS50975"/>
    </source>
</evidence>
<comment type="caution">
    <text evidence="7">The sequence shown here is derived from an EMBL/GenBank/DDBJ whole genome shotgun (WGS) entry which is preliminary data.</text>
</comment>
<keyword evidence="1 4" id="KW-0547">Nucleotide-binding</keyword>
<dbReference type="AlphaFoldDB" id="A0A1Q5PKX9"/>
<evidence type="ECO:0000256" key="5">
    <source>
        <dbReference type="RuleBase" id="RU361200"/>
    </source>
</evidence>
<dbReference type="SUPFAM" id="SSF56059">
    <property type="entry name" value="Glutathione synthetase ATP-binding domain-like"/>
    <property type="match status" value="1"/>
</dbReference>
<dbReference type="GO" id="GO:0046872">
    <property type="term" value="F:metal ion binding"/>
    <property type="evidence" value="ECO:0007669"/>
    <property type="project" value="InterPro"/>
</dbReference>
<dbReference type="GO" id="GO:0005524">
    <property type="term" value="F:ATP binding"/>
    <property type="evidence" value="ECO:0007669"/>
    <property type="project" value="UniProtKB-UniRule"/>
</dbReference>
<evidence type="ECO:0000256" key="3">
    <source>
        <dbReference type="ARBA" id="ARBA00022840"/>
    </source>
</evidence>
<feature type="binding site" evidence="4">
    <location>
        <position position="143"/>
    </location>
    <ligand>
        <name>ATP</name>
        <dbReference type="ChEBI" id="CHEBI:30616"/>
    </ligand>
</feature>
<proteinExistence type="inferred from homology"/>
<comment type="catalytic activity">
    <reaction evidence="4 5">
        <text>5-amino-1-(5-phospho-beta-D-ribosyl)imidazole + hydrogencarbonate + ATP = 5-carboxyamino-1-(5-phospho-D-ribosyl)imidazole + ADP + phosphate + 2 H(+)</text>
        <dbReference type="Rhea" id="RHEA:19317"/>
        <dbReference type="ChEBI" id="CHEBI:15378"/>
        <dbReference type="ChEBI" id="CHEBI:17544"/>
        <dbReference type="ChEBI" id="CHEBI:30616"/>
        <dbReference type="ChEBI" id="CHEBI:43474"/>
        <dbReference type="ChEBI" id="CHEBI:58730"/>
        <dbReference type="ChEBI" id="CHEBI:137981"/>
        <dbReference type="ChEBI" id="CHEBI:456216"/>
        <dbReference type="EC" id="6.3.4.18"/>
    </reaction>
</comment>
<dbReference type="Proteomes" id="UP000186785">
    <property type="component" value="Unassembled WGS sequence"/>
</dbReference>
<dbReference type="UniPathway" id="UPA00074">
    <property type="reaction ID" value="UER00942"/>
</dbReference>
<evidence type="ECO:0000256" key="1">
    <source>
        <dbReference type="ARBA" id="ARBA00022741"/>
    </source>
</evidence>
<dbReference type="InterPro" id="IPR013815">
    <property type="entry name" value="ATP_grasp_subdomain_1"/>
</dbReference>
<evidence type="ECO:0000313" key="8">
    <source>
        <dbReference type="Proteomes" id="UP000186785"/>
    </source>
</evidence>
<dbReference type="GO" id="GO:0005829">
    <property type="term" value="C:cytosol"/>
    <property type="evidence" value="ECO:0007669"/>
    <property type="project" value="TreeGrafter"/>
</dbReference>
<protein>
    <recommendedName>
        <fullName evidence="4 5">N5-carboxyaminoimidazole ribonucleotide synthase</fullName>
        <shortName evidence="4 5">N5-CAIR synthase</shortName>
        <ecNumber evidence="4 5">6.3.4.18</ecNumber>
    </recommendedName>
    <alternativeName>
        <fullName evidence="4 5">5-(carboxyamino)imidazole ribonucleotide synthetase</fullName>
    </alternativeName>
</protein>
<gene>
    <name evidence="4 5" type="primary">purK</name>
    <name evidence="7" type="ORF">BSR29_06705</name>
</gene>
<dbReference type="PANTHER" id="PTHR11609">
    <property type="entry name" value="PURINE BIOSYNTHESIS PROTEIN 6/7, PUR6/7"/>
    <property type="match status" value="1"/>
</dbReference>
<dbReference type="InterPro" id="IPR054350">
    <property type="entry name" value="PurT/PurK_preATP-grasp"/>
</dbReference>
<dbReference type="InterPro" id="IPR016185">
    <property type="entry name" value="PreATP-grasp_dom_sf"/>
</dbReference>
<dbReference type="HAMAP" id="MF_01928">
    <property type="entry name" value="PurK"/>
    <property type="match status" value="1"/>
</dbReference>
<comment type="function">
    <text evidence="5">Catalyzes the ATP-dependent conversion of 5-aminoimidazole ribonucleotide (AIR) and HCO(3)- to N5-carboxyaminoimidazole ribonucleotide (N5-CAIR).</text>
</comment>
<dbReference type="InterPro" id="IPR011761">
    <property type="entry name" value="ATP-grasp"/>
</dbReference>
<comment type="function">
    <text evidence="4">Catalyzes the ATP-dependent conversion of 5-aminoimidazole ribonucleotide (AIR) and HCO(3)(-) to N5-carboxyaminoimidazole ribonucleotide (N5-CAIR).</text>
</comment>
<sequence length="387" mass="41841">MTTYHVSVLGGGQLARMMQQAAISLDIELKVLAEAPDGSAAKVVPTAPVGDCRVIDDVQAVLAEPLDVITFEHEHVPDPVLKEIQKHYPVRPRPEALIYAQDKLEMRQKIAELGLPVPAFKAIETNSELETFIDQYGPEVVVKTTRGGYDGKGVRVVSQASDIADWLSQDYGLIAEQKINFSRELAVLVARRPSGETEVAGQKRAGEMKCWPITQTEQRDGVCYSAIAPAPNLDPKVAEKALEAAQIIAAELDVTGVLAVEMFLCDDEGTFYINELAMRPHNSGHWTIDGAHTSQFAQHLRAVLDLPLTSPELSCGTAVMVNLLGSNLVDPAAAIGQVAQVAPEARVHLYGKGVRPGRKLGHVTVTGTDYQSCLEQAERAVNVLKGN</sequence>
<dbReference type="Pfam" id="PF17769">
    <property type="entry name" value="PurK_C"/>
    <property type="match status" value="1"/>
</dbReference>
<reference evidence="7 8" key="1">
    <citation type="submission" date="2016-11" db="EMBL/GenBank/DDBJ databases">
        <title>Actinomyces gypaetusis sp. nov. isolated from the vulture Gypaetus barbatus in Qinghai Tibet Plateau China.</title>
        <authorList>
            <person name="Meng X."/>
        </authorList>
    </citation>
    <scope>NUCLEOTIDE SEQUENCE [LARGE SCALE GENOMIC DNA]</scope>
    <source>
        <strain evidence="7 8">VUL4_2</strain>
    </source>
</reference>
<dbReference type="Gene3D" id="3.30.470.20">
    <property type="entry name" value="ATP-grasp fold, B domain"/>
    <property type="match status" value="1"/>
</dbReference>